<keyword evidence="5 9" id="KW-0067">ATP-binding</keyword>
<keyword evidence="6 8" id="KW-0315">Glutamine amidotransferase</keyword>
<proteinExistence type="inferred from homology"/>
<dbReference type="InterPro" id="IPR001962">
    <property type="entry name" value="Asn_synthase"/>
</dbReference>
<dbReference type="AlphaFoldDB" id="A0A1F6CD40"/>
<dbReference type="PANTHER" id="PTHR43284">
    <property type="entry name" value="ASPARAGINE SYNTHETASE (GLUTAMINE-HYDROLYZING)"/>
    <property type="match status" value="1"/>
</dbReference>
<name>A0A1F6CD40_HANXR</name>
<feature type="binding site" evidence="9">
    <location>
        <position position="105"/>
    </location>
    <ligand>
        <name>L-glutamine</name>
        <dbReference type="ChEBI" id="CHEBI:58359"/>
    </ligand>
</feature>
<dbReference type="InterPro" id="IPR033738">
    <property type="entry name" value="AsnB_N"/>
</dbReference>
<evidence type="ECO:0000256" key="5">
    <source>
        <dbReference type="ARBA" id="ARBA00022840"/>
    </source>
</evidence>
<evidence type="ECO:0000256" key="7">
    <source>
        <dbReference type="ARBA" id="ARBA00048741"/>
    </source>
</evidence>
<feature type="binding site" evidence="9">
    <location>
        <begin position="396"/>
        <end position="397"/>
    </location>
    <ligand>
        <name>ATP</name>
        <dbReference type="ChEBI" id="CHEBI:30616"/>
    </ligand>
</feature>
<evidence type="ECO:0000256" key="6">
    <source>
        <dbReference type="ARBA" id="ARBA00022962"/>
    </source>
</evidence>
<dbReference type="InterPro" id="IPR051786">
    <property type="entry name" value="ASN_synthetase/amidase"/>
</dbReference>
<feature type="binding site" evidence="9">
    <location>
        <position position="297"/>
    </location>
    <ligand>
        <name>ATP</name>
        <dbReference type="ChEBI" id="CHEBI:30616"/>
    </ligand>
</feature>
<comment type="pathway">
    <text evidence="1">Amino-acid biosynthesis; L-asparagine biosynthesis; L-asparagine from L-aspartate (L-Gln route): step 1/1.</text>
</comment>
<evidence type="ECO:0000313" key="12">
    <source>
        <dbReference type="Proteomes" id="UP000178606"/>
    </source>
</evidence>
<dbReference type="InterPro" id="IPR014729">
    <property type="entry name" value="Rossmann-like_a/b/a_fold"/>
</dbReference>
<dbReference type="PIRSF" id="PIRSF001589">
    <property type="entry name" value="Asn_synthetase_glu-h"/>
    <property type="match status" value="1"/>
</dbReference>
<feature type="domain" description="Glutamine amidotransferase type-2" evidence="10">
    <location>
        <begin position="2"/>
        <end position="218"/>
    </location>
</feature>
<dbReference type="Proteomes" id="UP000178606">
    <property type="component" value="Unassembled WGS sequence"/>
</dbReference>
<keyword evidence="4 9" id="KW-0547">Nucleotide-binding</keyword>
<evidence type="ECO:0000256" key="1">
    <source>
        <dbReference type="ARBA" id="ARBA00005187"/>
    </source>
</evidence>
<dbReference type="SUPFAM" id="SSF52402">
    <property type="entry name" value="Adenine nucleotide alpha hydrolases-like"/>
    <property type="match status" value="1"/>
</dbReference>
<dbReference type="InterPro" id="IPR017932">
    <property type="entry name" value="GATase_2_dom"/>
</dbReference>
<evidence type="ECO:0000259" key="10">
    <source>
        <dbReference type="PROSITE" id="PS51278"/>
    </source>
</evidence>
<feature type="binding site" evidence="9">
    <location>
        <position position="323"/>
    </location>
    <ligand>
        <name>ATP</name>
        <dbReference type="ChEBI" id="CHEBI:30616"/>
    </ligand>
</feature>
<dbReference type="Gene3D" id="3.40.50.620">
    <property type="entry name" value="HUPs"/>
    <property type="match status" value="1"/>
</dbReference>
<dbReference type="CDD" id="cd00712">
    <property type="entry name" value="AsnB"/>
    <property type="match status" value="1"/>
</dbReference>
<comment type="catalytic activity">
    <reaction evidence="7">
        <text>L-aspartate + L-glutamine + ATP + H2O = L-asparagine + L-glutamate + AMP + diphosphate + H(+)</text>
        <dbReference type="Rhea" id="RHEA:12228"/>
        <dbReference type="ChEBI" id="CHEBI:15377"/>
        <dbReference type="ChEBI" id="CHEBI:15378"/>
        <dbReference type="ChEBI" id="CHEBI:29985"/>
        <dbReference type="ChEBI" id="CHEBI:29991"/>
        <dbReference type="ChEBI" id="CHEBI:30616"/>
        <dbReference type="ChEBI" id="CHEBI:33019"/>
        <dbReference type="ChEBI" id="CHEBI:58048"/>
        <dbReference type="ChEBI" id="CHEBI:58359"/>
        <dbReference type="ChEBI" id="CHEBI:456215"/>
        <dbReference type="EC" id="6.3.5.4"/>
    </reaction>
</comment>
<dbReference type="NCBIfam" id="TIGR01536">
    <property type="entry name" value="asn_synth_AEB"/>
    <property type="match status" value="1"/>
</dbReference>
<dbReference type="CDD" id="cd01991">
    <property type="entry name" value="Asn_synthase_B_C"/>
    <property type="match status" value="1"/>
</dbReference>
<evidence type="ECO:0000256" key="3">
    <source>
        <dbReference type="ARBA" id="ARBA00012737"/>
    </source>
</evidence>
<evidence type="ECO:0000256" key="8">
    <source>
        <dbReference type="PIRSR" id="PIRSR001589-1"/>
    </source>
</evidence>
<dbReference type="SUPFAM" id="SSF56235">
    <property type="entry name" value="N-terminal nucleophile aminohydrolases (Ntn hydrolases)"/>
    <property type="match status" value="1"/>
</dbReference>
<dbReference type="InterPro" id="IPR029055">
    <property type="entry name" value="Ntn_hydrolases_N"/>
</dbReference>
<dbReference type="GO" id="GO:0005524">
    <property type="term" value="F:ATP binding"/>
    <property type="evidence" value="ECO:0007669"/>
    <property type="project" value="UniProtKB-KW"/>
</dbReference>
<dbReference type="Gene3D" id="3.60.20.10">
    <property type="entry name" value="Glutamine Phosphoribosylpyrophosphate, subunit 1, domain 1"/>
    <property type="match status" value="1"/>
</dbReference>
<dbReference type="PROSITE" id="PS51278">
    <property type="entry name" value="GATASE_TYPE_2"/>
    <property type="match status" value="1"/>
</dbReference>
<keyword evidence="8" id="KW-0028">Amino-acid biosynthesis</keyword>
<comment type="caution">
    <text evidence="11">The sequence shown here is derived from an EMBL/GenBank/DDBJ whole genome shotgun (WGS) entry which is preliminary data.</text>
</comment>
<dbReference type="PANTHER" id="PTHR43284:SF1">
    <property type="entry name" value="ASPARAGINE SYNTHETASE"/>
    <property type="match status" value="1"/>
</dbReference>
<evidence type="ECO:0000313" key="11">
    <source>
        <dbReference type="EMBL" id="OGG46921.1"/>
    </source>
</evidence>
<dbReference type="EC" id="6.3.5.4" evidence="3"/>
<dbReference type="GO" id="GO:0005829">
    <property type="term" value="C:cytosol"/>
    <property type="evidence" value="ECO:0007669"/>
    <property type="project" value="TreeGrafter"/>
</dbReference>
<dbReference type="Pfam" id="PF00733">
    <property type="entry name" value="Asn_synthase"/>
    <property type="match status" value="1"/>
</dbReference>
<accession>A0A1F6CD40</accession>
<dbReference type="InterPro" id="IPR006426">
    <property type="entry name" value="Asn_synth_AEB"/>
</dbReference>
<dbReference type="GO" id="GO:0006529">
    <property type="term" value="P:asparagine biosynthetic process"/>
    <property type="evidence" value="ECO:0007669"/>
    <property type="project" value="UniProtKB-KW"/>
</dbReference>
<reference evidence="11 12" key="1">
    <citation type="journal article" date="2016" name="Nat. Commun.">
        <title>Thousands of microbial genomes shed light on interconnected biogeochemical processes in an aquifer system.</title>
        <authorList>
            <person name="Anantharaman K."/>
            <person name="Brown C.T."/>
            <person name="Hug L.A."/>
            <person name="Sharon I."/>
            <person name="Castelle C.J."/>
            <person name="Probst A.J."/>
            <person name="Thomas B.C."/>
            <person name="Singh A."/>
            <person name="Wilkins M.J."/>
            <person name="Karaoz U."/>
            <person name="Brodie E.L."/>
            <person name="Williams K.H."/>
            <person name="Hubbard S.S."/>
            <person name="Banfield J.F."/>
        </authorList>
    </citation>
    <scope>NUCLEOTIDE SEQUENCE [LARGE SCALE GENOMIC DNA]</scope>
    <source>
        <strain evidence="12">RIFCSPLOWO2_12_FULL_64_10</strain>
    </source>
</reference>
<dbReference type="EMBL" id="MFKF01000279">
    <property type="protein sequence ID" value="OGG46921.1"/>
    <property type="molecule type" value="Genomic_DNA"/>
</dbReference>
<evidence type="ECO:0000256" key="4">
    <source>
        <dbReference type="ARBA" id="ARBA00022741"/>
    </source>
</evidence>
<feature type="active site" description="For GATase activity" evidence="8">
    <location>
        <position position="2"/>
    </location>
</feature>
<comment type="similarity">
    <text evidence="2">Belongs to the asparagine synthetase family.</text>
</comment>
<dbReference type="GO" id="GO:0004066">
    <property type="term" value="F:asparagine synthase (glutamine-hydrolyzing) activity"/>
    <property type="evidence" value="ECO:0007669"/>
    <property type="project" value="UniProtKB-EC"/>
</dbReference>
<protein>
    <recommendedName>
        <fullName evidence="3">asparagine synthase (glutamine-hydrolyzing)</fullName>
        <ecNumber evidence="3">6.3.5.4</ecNumber>
    </recommendedName>
</protein>
<evidence type="ECO:0000256" key="2">
    <source>
        <dbReference type="ARBA" id="ARBA00005752"/>
    </source>
</evidence>
<dbReference type="Pfam" id="PF13537">
    <property type="entry name" value="GATase_7"/>
    <property type="match status" value="1"/>
</dbReference>
<gene>
    <name evidence="11" type="ORF">A3F84_20890</name>
</gene>
<organism evidence="11 12">
    <name type="scientific">Handelsmanbacteria sp. (strain RIFCSPLOWO2_12_FULL_64_10)</name>
    <dbReference type="NCBI Taxonomy" id="1817868"/>
    <lineage>
        <taxon>Bacteria</taxon>
        <taxon>Candidatus Handelsmaniibacteriota</taxon>
    </lineage>
</organism>
<sequence>MCGIVGVVSPGGPPVEPDLFARMCGALAHRGPDGRGTHLSSSGRGPGAALGHTRLSILDLSPSGRQPMANEDDSVHLTCNGEIYNHAELRAQTEGRGHRYRSRTDVETILHLYEDFGLAAPERLNGMFAFGLWDGRRQELLLARDRAGVKPLYYTCSAGRLAFASELKALLPLPWVSREIDPEALDLYLSLLYIPAPWGIFRDIRKLPAGHRLLWRDGEVKIEPYCGLRNTQLRMTNCELRIEEQKIRHSTFDIRHSPHSKIQNPKFSEAEAAAVLLDHLDRSVRMQLQGDVPAGALLSGGLDSSLIVALMSRRAGRIPTFSIGFRGAGHYDERPHARRVAQLFGTEHVEEEVDARISDLLPAIARAFDEPFGDSSAIPTYLVARTAGRRVKVVLSGTGSDELFGGYRRHAAGPALRAFHCLPTPALRAASALLSMLPGSRTSAFGERILLARRLMDAACERDGRAYLRLVTFLDEGTKEKIWKTRPERSGLVEKLFEDRAAGHDAFLDRALAFDRAVYLPDDLLVKEDRMSMAVSVEGRVPFLDNDLVGFAVALPSSLHAQGRTTKPLLRRAAAGLLPDDIIHRPKHGFGVPISEWLRGDLGGMGRDLLLGPSARLRGLLDAGGVSALWEQHAQRRADLGPALWGLIMLELWHQEYAA</sequence>
<evidence type="ECO:0000256" key="9">
    <source>
        <dbReference type="PIRSR" id="PIRSR001589-2"/>
    </source>
</evidence>
<keyword evidence="8" id="KW-0061">Asparagine biosynthesis</keyword>